<dbReference type="KEGG" id="daur:Daura_47570"/>
<name>A0A9Q9IJ68_9ACTN</name>
<dbReference type="Proteomes" id="UP001058003">
    <property type="component" value="Chromosome"/>
</dbReference>
<reference evidence="2" key="1">
    <citation type="submission" date="2021-04" db="EMBL/GenBank/DDBJ databases">
        <title>Dactylosporangium aurantiacum NRRL B-8018 full assembly.</title>
        <authorList>
            <person name="Hartkoorn R.C."/>
            <person name="Beaudoing E."/>
            <person name="Hot D."/>
        </authorList>
    </citation>
    <scope>NUCLEOTIDE SEQUENCE</scope>
    <source>
        <strain evidence="2">NRRL B-8018</strain>
    </source>
</reference>
<feature type="region of interest" description="Disordered" evidence="1">
    <location>
        <begin position="1"/>
        <end position="45"/>
    </location>
</feature>
<evidence type="ECO:0000256" key="1">
    <source>
        <dbReference type="SAM" id="MobiDB-lite"/>
    </source>
</evidence>
<feature type="compositionally biased region" description="Pro residues" evidence="1">
    <location>
        <begin position="1"/>
        <end position="10"/>
    </location>
</feature>
<accession>A0A9Q9IJ68</accession>
<keyword evidence="3" id="KW-1185">Reference proteome</keyword>
<proteinExistence type="predicted"/>
<sequence>MPARPPPPDPATRRIGGEPVHDTQLPGWSTAELPRTVPGDPVPAA</sequence>
<evidence type="ECO:0000313" key="3">
    <source>
        <dbReference type="Proteomes" id="UP001058003"/>
    </source>
</evidence>
<dbReference type="AlphaFoldDB" id="A0A9Q9IJ68"/>
<gene>
    <name evidence="2" type="ORF">Daura_47570</name>
</gene>
<organism evidence="2 3">
    <name type="scientific">Dactylosporangium aurantiacum</name>
    <dbReference type="NCBI Taxonomy" id="35754"/>
    <lineage>
        <taxon>Bacteria</taxon>
        <taxon>Bacillati</taxon>
        <taxon>Actinomycetota</taxon>
        <taxon>Actinomycetes</taxon>
        <taxon>Micromonosporales</taxon>
        <taxon>Micromonosporaceae</taxon>
        <taxon>Dactylosporangium</taxon>
    </lineage>
</organism>
<protein>
    <submittedName>
        <fullName evidence="2">Uncharacterized protein</fullName>
    </submittedName>
</protein>
<feature type="compositionally biased region" description="Basic and acidic residues" evidence="1">
    <location>
        <begin position="11"/>
        <end position="21"/>
    </location>
</feature>
<dbReference type="RefSeq" id="WP_156089310.1">
    <property type="nucleotide sequence ID" value="NZ_CP073767.1"/>
</dbReference>
<evidence type="ECO:0000313" key="2">
    <source>
        <dbReference type="EMBL" id="UWZ54058.1"/>
    </source>
</evidence>
<dbReference type="EMBL" id="CP073767">
    <property type="protein sequence ID" value="UWZ54058.1"/>
    <property type="molecule type" value="Genomic_DNA"/>
</dbReference>